<evidence type="ECO:0000256" key="1">
    <source>
        <dbReference type="SAM" id="MobiDB-lite"/>
    </source>
</evidence>
<dbReference type="OrthoDB" id="9757917at2"/>
<organism evidence="2 3">
    <name type="scientific">Aequorivita ciconiae</name>
    <dbReference type="NCBI Taxonomy" id="2494375"/>
    <lineage>
        <taxon>Bacteria</taxon>
        <taxon>Pseudomonadati</taxon>
        <taxon>Bacteroidota</taxon>
        <taxon>Flavobacteriia</taxon>
        <taxon>Flavobacteriales</taxon>
        <taxon>Flavobacteriaceae</taxon>
        <taxon>Aequorivita</taxon>
    </lineage>
</organism>
<dbReference type="EMBL" id="CP034951">
    <property type="protein sequence ID" value="QAA80881.1"/>
    <property type="molecule type" value="Genomic_DNA"/>
</dbReference>
<dbReference type="Proteomes" id="UP000285517">
    <property type="component" value="Chromosome"/>
</dbReference>
<sequence length="500" mass="58221">MSKRITIESLTQLRKSFRENIQAILDGHEFDMTSIEVRDVQYPSISQHTLTSFYHQFETEPKNEFELAKILYESLPLDPQMASDNLYWVYFNLKYFFSYIKRRWIEHKDEDDEGKLSERFERFFLALKPSQNNLIKSPIAGLWWSVHLTINDDNPSDKYHYTKIFLSDRNLRDKNVGTYQFIRHQPTIFALLDFYNENKDASRDGKRIGSEAVAQQTSRALNQIGALTVLSFLTQEEIKEKLDRYKESILNRAQGVKEGKVKSREKTQKEESTDVPEQKIISAGSYAAEPTRKNIEKPNPKSVSTNNKRNGKWLRYFNLNDNGGYCVTSVPNNNYKYQVPIKEEFQQGHLLICYNEDGNINKVTVESLLRRNRLEYKNGLYAGQTLKRLLLIPNQAIIGIFYDYNGVRYFKAHLSSKFKNNNSTVGLQGYKTLYDHYDSGTIDYIMLPKDIEDSIDKLIFNSLTALGKSINNPHYREEFFVISKYAPEYFTGSGTGSLFD</sequence>
<proteinExistence type="predicted"/>
<gene>
    <name evidence="2" type="ORF">EI546_03665</name>
</gene>
<name>A0A410G0V9_9FLAO</name>
<keyword evidence="3" id="KW-1185">Reference proteome</keyword>
<feature type="compositionally biased region" description="Basic and acidic residues" evidence="1">
    <location>
        <begin position="256"/>
        <end position="272"/>
    </location>
</feature>
<reference evidence="2 3" key="1">
    <citation type="submission" date="2019-01" db="EMBL/GenBank/DDBJ databases">
        <title>Complete genome sequencing of Aequorivita sp. H23M31.</title>
        <authorList>
            <person name="Bae J.-W."/>
        </authorList>
    </citation>
    <scope>NUCLEOTIDE SEQUENCE [LARGE SCALE GENOMIC DNA]</scope>
    <source>
        <strain evidence="2 3">H23M31</strain>
    </source>
</reference>
<dbReference type="AlphaFoldDB" id="A0A410G0V9"/>
<accession>A0A410G0V9</accession>
<feature type="region of interest" description="Disordered" evidence="1">
    <location>
        <begin position="256"/>
        <end position="276"/>
    </location>
</feature>
<protein>
    <submittedName>
        <fullName evidence="2">Uncharacterized protein</fullName>
    </submittedName>
</protein>
<dbReference type="KEGG" id="aev:EI546_03665"/>
<dbReference type="RefSeq" id="WP_128249274.1">
    <property type="nucleotide sequence ID" value="NZ_CP034951.1"/>
</dbReference>
<evidence type="ECO:0000313" key="3">
    <source>
        <dbReference type="Proteomes" id="UP000285517"/>
    </source>
</evidence>
<evidence type="ECO:0000313" key="2">
    <source>
        <dbReference type="EMBL" id="QAA80881.1"/>
    </source>
</evidence>
<dbReference type="InterPro" id="IPR045920">
    <property type="entry name" value="DUF6339"/>
</dbReference>
<dbReference type="Pfam" id="PF19866">
    <property type="entry name" value="DUF6339"/>
    <property type="match status" value="1"/>
</dbReference>